<feature type="chain" id="PRO_5007877108" evidence="3">
    <location>
        <begin position="21"/>
        <end position="584"/>
    </location>
</feature>
<dbReference type="STRING" id="436010.A0A166M0A2"/>
<dbReference type="Proteomes" id="UP000076532">
    <property type="component" value="Unassembled WGS sequence"/>
</dbReference>
<dbReference type="Pfam" id="PF01565">
    <property type="entry name" value="FAD_binding_4"/>
    <property type="match status" value="1"/>
</dbReference>
<dbReference type="SUPFAM" id="SSF56176">
    <property type="entry name" value="FAD-binding/transporter-associated domain-like"/>
    <property type="match status" value="1"/>
</dbReference>
<dbReference type="PANTHER" id="PTHR13878">
    <property type="entry name" value="GULONOLACTONE OXIDASE"/>
    <property type="match status" value="1"/>
</dbReference>
<keyword evidence="2" id="KW-0560">Oxidoreductase</keyword>
<dbReference type="InterPro" id="IPR016166">
    <property type="entry name" value="FAD-bd_PCMH"/>
</dbReference>
<keyword evidence="3" id="KW-0732">Signal</keyword>
<evidence type="ECO:0000256" key="2">
    <source>
        <dbReference type="ARBA" id="ARBA00023002"/>
    </source>
</evidence>
<evidence type="ECO:0000313" key="6">
    <source>
        <dbReference type="Proteomes" id="UP000076532"/>
    </source>
</evidence>
<dbReference type="Pfam" id="PF08031">
    <property type="entry name" value="BBE"/>
    <property type="match status" value="1"/>
</dbReference>
<proteinExistence type="inferred from homology"/>
<dbReference type="Gene3D" id="3.30.465.10">
    <property type="match status" value="1"/>
</dbReference>
<dbReference type="PANTHER" id="PTHR13878:SF91">
    <property type="entry name" value="FAD BINDING DOMAIN PROTEIN (AFU_ORTHOLOGUE AFUA_6G12070)-RELATED"/>
    <property type="match status" value="1"/>
</dbReference>
<keyword evidence="6" id="KW-1185">Reference proteome</keyword>
<dbReference type="InterPro" id="IPR016169">
    <property type="entry name" value="FAD-bd_PCMH_sub2"/>
</dbReference>
<organism evidence="5 6">
    <name type="scientific">Athelia psychrophila</name>
    <dbReference type="NCBI Taxonomy" id="1759441"/>
    <lineage>
        <taxon>Eukaryota</taxon>
        <taxon>Fungi</taxon>
        <taxon>Dikarya</taxon>
        <taxon>Basidiomycota</taxon>
        <taxon>Agaricomycotina</taxon>
        <taxon>Agaricomycetes</taxon>
        <taxon>Agaricomycetidae</taxon>
        <taxon>Atheliales</taxon>
        <taxon>Atheliaceae</taxon>
        <taxon>Athelia</taxon>
    </lineage>
</organism>
<reference evidence="5 6" key="1">
    <citation type="journal article" date="2016" name="Mol. Biol. Evol.">
        <title>Comparative Genomics of Early-Diverging Mushroom-Forming Fungi Provides Insights into the Origins of Lignocellulose Decay Capabilities.</title>
        <authorList>
            <person name="Nagy L.G."/>
            <person name="Riley R."/>
            <person name="Tritt A."/>
            <person name="Adam C."/>
            <person name="Daum C."/>
            <person name="Floudas D."/>
            <person name="Sun H."/>
            <person name="Yadav J.S."/>
            <person name="Pangilinan J."/>
            <person name="Larsson K.H."/>
            <person name="Matsuura K."/>
            <person name="Barry K."/>
            <person name="Labutti K."/>
            <person name="Kuo R."/>
            <person name="Ohm R.A."/>
            <person name="Bhattacharya S.S."/>
            <person name="Shirouzu T."/>
            <person name="Yoshinaga Y."/>
            <person name="Martin F.M."/>
            <person name="Grigoriev I.V."/>
            <person name="Hibbett D.S."/>
        </authorList>
    </citation>
    <scope>NUCLEOTIDE SEQUENCE [LARGE SCALE GENOMIC DNA]</scope>
    <source>
        <strain evidence="5 6">CBS 109695</strain>
    </source>
</reference>
<sequence>MTVLTCFFLVLASSTLSAAAASSCSFGEKCFPSLSTLAAFNVSIGGKLHSEVPIGAPCYSTSSSYNQAACDEVTKNYPNEQGRTESFSSYNAINWETCGVADSCLVPPVNSSAICGQGSVPRYSVHATTSSDIQKYIQFATKFNLRIVIKNTGHDYQGRSSSWDGFALWTHGIRGITRNRSFVPVDCTATPQDSITVGSGEQWKAVYQFADDAGVLIVGGDDYTVGAAGGWLLGGGHSVLSPSYGLGVDNLLQAVIVTPDGKLQTVSECSNPDLFWAIRGGGAGTWGVLTQVTYKVRPFVPLHAVFLEKKNTSTQENAQLINALAKITPNLHDMGVGSLIVAFPTELTFFALLPGGSVANFEAAFQPIATLLPAGSVTFSNFSTFLGFYDASYGAYPEAQVLSIAGVPFALTSRLIPRHYFEDDSQGLTSAIQKGQLALGAEGASQPVQILMDSPAPRLNVGKTSVTPVWYSSPWHVVYTLAWNTTTSLAIQKSVIKAGHDAAGVLRAYAPDGAVYPNEADIYEPDHVQAFWGAANAARLDVIKKEVDPLNFFQVWQGIGWDGAEDEKYKCYAELNPGGIELDD</sequence>
<evidence type="ECO:0000256" key="1">
    <source>
        <dbReference type="ARBA" id="ARBA00005466"/>
    </source>
</evidence>
<evidence type="ECO:0000256" key="3">
    <source>
        <dbReference type="SAM" id="SignalP"/>
    </source>
</evidence>
<feature type="signal peptide" evidence="3">
    <location>
        <begin position="1"/>
        <end position="20"/>
    </location>
</feature>
<protein>
    <submittedName>
        <fullName evidence="5">FAD-binding domain-containing protein</fullName>
    </submittedName>
</protein>
<dbReference type="OrthoDB" id="9983560at2759"/>
<dbReference type="InterPro" id="IPR006094">
    <property type="entry name" value="Oxid_FAD_bind_N"/>
</dbReference>
<feature type="domain" description="FAD-binding PCMH-type" evidence="4">
    <location>
        <begin position="117"/>
        <end position="299"/>
    </location>
</feature>
<accession>A0A166M0A2</accession>
<dbReference type="InterPro" id="IPR012951">
    <property type="entry name" value="BBE"/>
</dbReference>
<dbReference type="GO" id="GO:0016491">
    <property type="term" value="F:oxidoreductase activity"/>
    <property type="evidence" value="ECO:0007669"/>
    <property type="project" value="UniProtKB-KW"/>
</dbReference>
<comment type="similarity">
    <text evidence="1">Belongs to the oxygen-dependent FAD-linked oxidoreductase family.</text>
</comment>
<dbReference type="AlphaFoldDB" id="A0A166M0A2"/>
<name>A0A166M0A2_9AGAM</name>
<dbReference type="PROSITE" id="PS51387">
    <property type="entry name" value="FAD_PCMH"/>
    <property type="match status" value="1"/>
</dbReference>
<gene>
    <name evidence="5" type="ORF">FIBSPDRAFT_1042941</name>
</gene>
<dbReference type="GO" id="GO:0071949">
    <property type="term" value="F:FAD binding"/>
    <property type="evidence" value="ECO:0007669"/>
    <property type="project" value="InterPro"/>
</dbReference>
<evidence type="ECO:0000259" key="4">
    <source>
        <dbReference type="PROSITE" id="PS51387"/>
    </source>
</evidence>
<dbReference type="InterPro" id="IPR036318">
    <property type="entry name" value="FAD-bd_PCMH-like_sf"/>
</dbReference>
<evidence type="ECO:0000313" key="5">
    <source>
        <dbReference type="EMBL" id="KZP23505.1"/>
    </source>
</evidence>
<dbReference type="EMBL" id="KV417532">
    <property type="protein sequence ID" value="KZP23505.1"/>
    <property type="molecule type" value="Genomic_DNA"/>
</dbReference>
<dbReference type="InterPro" id="IPR050432">
    <property type="entry name" value="FAD-linked_Oxidoreductases_BP"/>
</dbReference>